<proteinExistence type="predicted"/>
<evidence type="ECO:0000313" key="2">
    <source>
        <dbReference type="Proteomes" id="UP000237000"/>
    </source>
</evidence>
<keyword evidence="2" id="KW-1185">Reference proteome</keyword>
<name>A0A2P5B655_TREOI</name>
<protein>
    <submittedName>
        <fullName evidence="1">Uncharacterized protein</fullName>
    </submittedName>
</protein>
<dbReference type="InParanoid" id="A0A2P5B655"/>
<evidence type="ECO:0000313" key="1">
    <source>
        <dbReference type="EMBL" id="PON44272.1"/>
    </source>
</evidence>
<dbReference type="EMBL" id="JXTC01000597">
    <property type="protein sequence ID" value="PON44272.1"/>
    <property type="molecule type" value="Genomic_DNA"/>
</dbReference>
<sequence>MQTAKRRVMFVKPKIAERIHLNRAGISWQSEDSHSAQSQMLGTAKSGCTRKTSGQCDLSEVPAVTHHLQHLYSCVA</sequence>
<reference evidence="2" key="1">
    <citation type="submission" date="2016-06" db="EMBL/GenBank/DDBJ databases">
        <title>Parallel loss of symbiosis genes in relatives of nitrogen-fixing non-legume Parasponia.</title>
        <authorList>
            <person name="Van Velzen R."/>
            <person name="Holmer R."/>
            <person name="Bu F."/>
            <person name="Rutten L."/>
            <person name="Van Zeijl A."/>
            <person name="Liu W."/>
            <person name="Santuari L."/>
            <person name="Cao Q."/>
            <person name="Sharma T."/>
            <person name="Shen D."/>
            <person name="Roswanjaya Y."/>
            <person name="Wardhani T."/>
            <person name="Kalhor M.S."/>
            <person name="Jansen J."/>
            <person name="Van den Hoogen J."/>
            <person name="Gungor B."/>
            <person name="Hartog M."/>
            <person name="Hontelez J."/>
            <person name="Verver J."/>
            <person name="Yang W.-C."/>
            <person name="Schijlen E."/>
            <person name="Repin R."/>
            <person name="Schilthuizen M."/>
            <person name="Schranz E."/>
            <person name="Heidstra R."/>
            <person name="Miyata K."/>
            <person name="Fedorova E."/>
            <person name="Kohlen W."/>
            <person name="Bisseling T."/>
            <person name="Smit S."/>
            <person name="Geurts R."/>
        </authorList>
    </citation>
    <scope>NUCLEOTIDE SEQUENCE [LARGE SCALE GENOMIC DNA]</scope>
    <source>
        <strain evidence="2">cv. RG33-2</strain>
    </source>
</reference>
<gene>
    <name evidence="1" type="ORF">TorRG33x02_331140</name>
</gene>
<dbReference type="AlphaFoldDB" id="A0A2P5B655"/>
<comment type="caution">
    <text evidence="1">The sequence shown here is derived from an EMBL/GenBank/DDBJ whole genome shotgun (WGS) entry which is preliminary data.</text>
</comment>
<dbReference type="Proteomes" id="UP000237000">
    <property type="component" value="Unassembled WGS sequence"/>
</dbReference>
<accession>A0A2P5B655</accession>
<organism evidence="1 2">
    <name type="scientific">Trema orientale</name>
    <name type="common">Charcoal tree</name>
    <name type="synonym">Celtis orientalis</name>
    <dbReference type="NCBI Taxonomy" id="63057"/>
    <lineage>
        <taxon>Eukaryota</taxon>
        <taxon>Viridiplantae</taxon>
        <taxon>Streptophyta</taxon>
        <taxon>Embryophyta</taxon>
        <taxon>Tracheophyta</taxon>
        <taxon>Spermatophyta</taxon>
        <taxon>Magnoliopsida</taxon>
        <taxon>eudicotyledons</taxon>
        <taxon>Gunneridae</taxon>
        <taxon>Pentapetalae</taxon>
        <taxon>rosids</taxon>
        <taxon>fabids</taxon>
        <taxon>Rosales</taxon>
        <taxon>Cannabaceae</taxon>
        <taxon>Trema</taxon>
    </lineage>
</organism>